<protein>
    <submittedName>
        <fullName evidence="2">Uncharacterized protein</fullName>
    </submittedName>
</protein>
<keyword evidence="3" id="KW-1185">Reference proteome</keyword>
<accession>A0A448XCJ8</accession>
<evidence type="ECO:0000313" key="3">
    <source>
        <dbReference type="Proteomes" id="UP000784294"/>
    </source>
</evidence>
<dbReference type="Proteomes" id="UP000784294">
    <property type="component" value="Unassembled WGS sequence"/>
</dbReference>
<evidence type="ECO:0000313" key="2">
    <source>
        <dbReference type="EMBL" id="VEL33642.1"/>
    </source>
</evidence>
<gene>
    <name evidence="2" type="ORF">PXEA_LOCUS27082</name>
</gene>
<dbReference type="AlphaFoldDB" id="A0A448XCJ8"/>
<name>A0A448XCJ8_9PLAT</name>
<proteinExistence type="predicted"/>
<organism evidence="2 3">
    <name type="scientific">Protopolystoma xenopodis</name>
    <dbReference type="NCBI Taxonomy" id="117903"/>
    <lineage>
        <taxon>Eukaryota</taxon>
        <taxon>Metazoa</taxon>
        <taxon>Spiralia</taxon>
        <taxon>Lophotrochozoa</taxon>
        <taxon>Platyhelminthes</taxon>
        <taxon>Monogenea</taxon>
        <taxon>Polyopisthocotylea</taxon>
        <taxon>Polystomatidea</taxon>
        <taxon>Polystomatidae</taxon>
        <taxon>Protopolystoma</taxon>
    </lineage>
</organism>
<feature type="region of interest" description="Disordered" evidence="1">
    <location>
        <begin position="40"/>
        <end position="84"/>
    </location>
</feature>
<evidence type="ECO:0000256" key="1">
    <source>
        <dbReference type="SAM" id="MobiDB-lite"/>
    </source>
</evidence>
<sequence length="84" mass="8852">MLWPLRYEDQDGVALCVVAHTSSHRPPLFRLANPIRASNPDLPHGTIDPISLGPSPSGCFTPGALSQDPKSTYTAASPSMAPGL</sequence>
<comment type="caution">
    <text evidence="2">The sequence shown here is derived from an EMBL/GenBank/DDBJ whole genome shotgun (WGS) entry which is preliminary data.</text>
</comment>
<feature type="compositionally biased region" description="Polar residues" evidence="1">
    <location>
        <begin position="68"/>
        <end position="77"/>
    </location>
</feature>
<reference evidence="2" key="1">
    <citation type="submission" date="2018-11" db="EMBL/GenBank/DDBJ databases">
        <authorList>
            <consortium name="Pathogen Informatics"/>
        </authorList>
    </citation>
    <scope>NUCLEOTIDE SEQUENCE</scope>
</reference>
<dbReference type="EMBL" id="CAAALY010246142">
    <property type="protein sequence ID" value="VEL33642.1"/>
    <property type="molecule type" value="Genomic_DNA"/>
</dbReference>